<evidence type="ECO:0000313" key="1">
    <source>
        <dbReference type="EMBL" id="SHE51596.1"/>
    </source>
</evidence>
<dbReference type="AlphaFoldDB" id="A0A1M4U4N0"/>
<dbReference type="Proteomes" id="UP000184295">
    <property type="component" value="Unassembled WGS sequence"/>
</dbReference>
<name>A0A1M4U4N0_9ACTN</name>
<gene>
    <name evidence="1" type="ORF">SAMN02745225_00840</name>
</gene>
<sequence length="257" mass="28157">MGVSKSSNKIEDTLTDATAEREKLKHLTDTSSDIARDIGQITDAFGDPTRRGIYLMVRESDGVSASVVAERFSLHPNVARHHLDKLVTWGYLESYTEKLDSKAGRPTKRYKASSKVPIIERERRQFELLSLLLSKTLDALPLSVAESIAYEVGENYGLRIAASLSDQELLEDPKHVVTALADALSAHGFTSKTVSRREDLVVINEVCPFGTVAIEHPVLCAVERGIVAGLISKSNSNKLEPRVNSRALGDLDCSVVI</sequence>
<reference evidence="2" key="1">
    <citation type="submission" date="2016-11" db="EMBL/GenBank/DDBJ databases">
        <authorList>
            <person name="Varghese N."/>
            <person name="Submissions S."/>
        </authorList>
    </citation>
    <scope>NUCLEOTIDE SEQUENCE [LARGE SCALE GENOMIC DNA]</scope>
    <source>
        <strain evidence="2">DSM 19514</strain>
    </source>
</reference>
<dbReference type="InterPro" id="IPR036390">
    <property type="entry name" value="WH_DNA-bd_sf"/>
</dbReference>
<protein>
    <submittedName>
        <fullName evidence="1">Predicted transcriptional regulator, ArsR family</fullName>
    </submittedName>
</protein>
<dbReference type="SUPFAM" id="SSF46785">
    <property type="entry name" value="Winged helix' DNA-binding domain"/>
    <property type="match status" value="1"/>
</dbReference>
<dbReference type="InterPro" id="IPR036388">
    <property type="entry name" value="WH-like_DNA-bd_sf"/>
</dbReference>
<dbReference type="Gene3D" id="3.30.1380.20">
    <property type="entry name" value="Trafficking protein particle complex subunit 3"/>
    <property type="match status" value="1"/>
</dbReference>
<dbReference type="Pfam" id="PF12840">
    <property type="entry name" value="HTH_20"/>
    <property type="match status" value="1"/>
</dbReference>
<organism evidence="1 2">
    <name type="scientific">Ferrithrix thermotolerans DSM 19514</name>
    <dbReference type="NCBI Taxonomy" id="1121881"/>
    <lineage>
        <taxon>Bacteria</taxon>
        <taxon>Bacillati</taxon>
        <taxon>Actinomycetota</taxon>
        <taxon>Acidimicrobiia</taxon>
        <taxon>Acidimicrobiales</taxon>
        <taxon>Acidimicrobiaceae</taxon>
        <taxon>Ferrithrix</taxon>
    </lineage>
</organism>
<dbReference type="Gene3D" id="1.10.10.10">
    <property type="entry name" value="Winged helix-like DNA-binding domain superfamily/Winged helix DNA-binding domain"/>
    <property type="match status" value="1"/>
</dbReference>
<dbReference type="STRING" id="1121881.SAMN02745225_00840"/>
<proteinExistence type="predicted"/>
<evidence type="ECO:0000313" key="2">
    <source>
        <dbReference type="Proteomes" id="UP000184295"/>
    </source>
</evidence>
<accession>A0A1M4U4N0</accession>
<dbReference type="RefSeq" id="WP_072789020.1">
    <property type="nucleotide sequence ID" value="NZ_FQUL01000008.1"/>
</dbReference>
<dbReference type="CDD" id="cd00090">
    <property type="entry name" value="HTH_ARSR"/>
    <property type="match status" value="1"/>
</dbReference>
<keyword evidence="2" id="KW-1185">Reference proteome</keyword>
<dbReference type="EMBL" id="FQUL01000008">
    <property type="protein sequence ID" value="SHE51596.1"/>
    <property type="molecule type" value="Genomic_DNA"/>
</dbReference>
<dbReference type="InterPro" id="IPR011991">
    <property type="entry name" value="ArsR-like_HTH"/>
</dbReference>
<dbReference type="OrthoDB" id="3399802at2"/>